<evidence type="ECO:0000256" key="8">
    <source>
        <dbReference type="ARBA" id="ARBA00023319"/>
    </source>
</evidence>
<keyword evidence="2 10" id="KW-0812">Transmembrane</keyword>
<evidence type="ECO:0000256" key="4">
    <source>
        <dbReference type="ARBA" id="ARBA00022889"/>
    </source>
</evidence>
<comment type="subcellular location">
    <subcellularLocation>
        <location evidence="1">Membrane</location>
        <topology evidence="1">Single-pass membrane protein</topology>
    </subcellularLocation>
</comment>
<evidence type="ECO:0000256" key="1">
    <source>
        <dbReference type="ARBA" id="ARBA00004167"/>
    </source>
</evidence>
<dbReference type="GO" id="GO:0007155">
    <property type="term" value="P:cell adhesion"/>
    <property type="evidence" value="ECO:0007669"/>
    <property type="project" value="UniProtKB-KW"/>
</dbReference>
<sequence>MGCAITHWKVELGKEGDSTLWQPLHSNVERDTTDIGICDLATASWHLLRLTAVSTAGEASVVYRVATRDSAGGSISAESVQEVILGGNTGPGGWLDAHVVAGVVSALLLATAFIICACVAFRRRKYGGYRSILPDSRGFNGGILLYSRRFNIWIFMFMTSRQGDSLDNKGGGEDDNARNCEITRTHLYSPTPTKKPRGSLASIKTQDDTTDPYEICPYATFSVGSSEATLEYGLSLHTMTPRDCLDYPTHSDGHHVLEAPAYGRTSRQRSQSNYKETEIAYISNSRDRGEYISRPKSFSCPQSTPAPTPNPASGISEQKEWDADTSKDTRGRPHRSKSRTRDASRRDSSTESNDASSPVQQQRQHYQHPQLVAPQHILAQQQHQQPPPSVSIGAGRSRPHPLPPVRIVRRPSESSSSDNSPMTPPRPLHPPFAFSDSRELSEAECDREIHQGQQKLASEKNLSSSGVGFVRKNISRNSGSVASGGGSGVGKSISKNSSVADGESGDIKAELSVLLQQYQEQQLRKLQKLPEKNPYSINV</sequence>
<dbReference type="InterPro" id="IPR056754">
    <property type="entry name" value="DSCAM/DSCAML_C"/>
</dbReference>
<evidence type="ECO:0000256" key="6">
    <source>
        <dbReference type="ARBA" id="ARBA00023136"/>
    </source>
</evidence>
<dbReference type="EMBL" id="JAXCGZ010023182">
    <property type="protein sequence ID" value="KAK7015882.1"/>
    <property type="molecule type" value="Genomic_DNA"/>
</dbReference>
<keyword evidence="6 10" id="KW-0472">Membrane</keyword>
<feature type="domain" description="DSCAM/DSCAML C-terminal" evidence="11">
    <location>
        <begin position="2"/>
        <end position="75"/>
    </location>
</feature>
<dbReference type="Proteomes" id="UP001381693">
    <property type="component" value="Unassembled WGS sequence"/>
</dbReference>
<feature type="region of interest" description="Disordered" evidence="9">
    <location>
        <begin position="166"/>
        <end position="207"/>
    </location>
</feature>
<keyword evidence="4" id="KW-0130">Cell adhesion</keyword>
<dbReference type="GO" id="GO:0016020">
    <property type="term" value="C:membrane"/>
    <property type="evidence" value="ECO:0007669"/>
    <property type="project" value="UniProtKB-SubCell"/>
</dbReference>
<keyword evidence="5 10" id="KW-1133">Transmembrane helix</keyword>
<keyword evidence="3" id="KW-0732">Signal</keyword>
<feature type="compositionally biased region" description="Basic and acidic residues" evidence="9">
    <location>
        <begin position="436"/>
        <end position="450"/>
    </location>
</feature>
<feature type="compositionally biased region" description="Low complexity" evidence="9">
    <location>
        <begin position="360"/>
        <end position="384"/>
    </location>
</feature>
<evidence type="ECO:0000256" key="2">
    <source>
        <dbReference type="ARBA" id="ARBA00022692"/>
    </source>
</evidence>
<feature type="transmembrane region" description="Helical" evidence="10">
    <location>
        <begin position="99"/>
        <end position="121"/>
    </location>
</feature>
<keyword evidence="8" id="KW-0393">Immunoglobulin domain</keyword>
<evidence type="ECO:0000256" key="10">
    <source>
        <dbReference type="SAM" id="Phobius"/>
    </source>
</evidence>
<keyword evidence="7" id="KW-1015">Disulfide bond</keyword>
<reference evidence="12 13" key="1">
    <citation type="submission" date="2023-11" db="EMBL/GenBank/DDBJ databases">
        <title>Halocaridina rubra genome assembly.</title>
        <authorList>
            <person name="Smith C."/>
        </authorList>
    </citation>
    <scope>NUCLEOTIDE SEQUENCE [LARGE SCALE GENOMIC DNA]</scope>
    <source>
        <strain evidence="12">EP-1</strain>
        <tissue evidence="12">Whole</tissue>
    </source>
</reference>
<evidence type="ECO:0000256" key="5">
    <source>
        <dbReference type="ARBA" id="ARBA00022989"/>
    </source>
</evidence>
<accession>A0AAN8ZVQ7</accession>
<evidence type="ECO:0000259" key="11">
    <source>
        <dbReference type="Pfam" id="PF25059"/>
    </source>
</evidence>
<name>A0AAN8ZVQ7_HALRR</name>
<feature type="compositionally biased region" description="Basic and acidic residues" evidence="9">
    <location>
        <begin position="339"/>
        <end position="349"/>
    </location>
</feature>
<feature type="compositionally biased region" description="Basic and acidic residues" evidence="9">
    <location>
        <begin position="317"/>
        <end position="331"/>
    </location>
</feature>
<gene>
    <name evidence="12" type="ORF">SK128_009424</name>
</gene>
<evidence type="ECO:0000256" key="9">
    <source>
        <dbReference type="SAM" id="MobiDB-lite"/>
    </source>
</evidence>
<feature type="region of interest" description="Disordered" evidence="9">
    <location>
        <begin position="257"/>
        <end position="504"/>
    </location>
</feature>
<feature type="compositionally biased region" description="Basic and acidic residues" evidence="9">
    <location>
        <begin position="166"/>
        <end position="184"/>
    </location>
</feature>
<evidence type="ECO:0000256" key="7">
    <source>
        <dbReference type="ARBA" id="ARBA00023157"/>
    </source>
</evidence>
<dbReference type="AlphaFoldDB" id="A0AAN8ZVQ7"/>
<evidence type="ECO:0000313" key="12">
    <source>
        <dbReference type="EMBL" id="KAK7015882.1"/>
    </source>
</evidence>
<dbReference type="Pfam" id="PF25059">
    <property type="entry name" value="FN3_DSCAM-DSCAML_C"/>
    <property type="match status" value="1"/>
</dbReference>
<proteinExistence type="predicted"/>
<feature type="compositionally biased region" description="Polar residues" evidence="9">
    <location>
        <begin position="451"/>
        <end position="466"/>
    </location>
</feature>
<comment type="caution">
    <text evidence="12">The sequence shown here is derived from an EMBL/GenBank/DDBJ whole genome shotgun (WGS) entry which is preliminary data.</text>
</comment>
<organism evidence="12 13">
    <name type="scientific">Halocaridina rubra</name>
    <name type="common">Hawaiian red shrimp</name>
    <dbReference type="NCBI Taxonomy" id="373956"/>
    <lineage>
        <taxon>Eukaryota</taxon>
        <taxon>Metazoa</taxon>
        <taxon>Ecdysozoa</taxon>
        <taxon>Arthropoda</taxon>
        <taxon>Crustacea</taxon>
        <taxon>Multicrustacea</taxon>
        <taxon>Malacostraca</taxon>
        <taxon>Eumalacostraca</taxon>
        <taxon>Eucarida</taxon>
        <taxon>Decapoda</taxon>
        <taxon>Pleocyemata</taxon>
        <taxon>Caridea</taxon>
        <taxon>Atyoidea</taxon>
        <taxon>Atyidae</taxon>
        <taxon>Halocaridina</taxon>
    </lineage>
</organism>
<keyword evidence="13" id="KW-1185">Reference proteome</keyword>
<evidence type="ECO:0000256" key="3">
    <source>
        <dbReference type="ARBA" id="ARBA00022729"/>
    </source>
</evidence>
<evidence type="ECO:0000313" key="13">
    <source>
        <dbReference type="Proteomes" id="UP001381693"/>
    </source>
</evidence>
<protein>
    <recommendedName>
        <fullName evidence="11">DSCAM/DSCAML C-terminal domain-containing protein</fullName>
    </recommendedName>
</protein>